<comment type="caution">
    <text evidence="2">The sequence shown here is derived from an EMBL/GenBank/DDBJ whole genome shotgun (WGS) entry which is preliminary data.</text>
</comment>
<evidence type="ECO:0000256" key="1">
    <source>
        <dbReference type="SAM" id="MobiDB-lite"/>
    </source>
</evidence>
<organism evidence="2 3">
    <name type="scientific">Microcystis viridis Mv_BB_P_19951000_S68D</name>
    <dbReference type="NCBI Taxonomy" id="2486270"/>
    <lineage>
        <taxon>Bacteria</taxon>
        <taxon>Bacillati</taxon>
        <taxon>Cyanobacteriota</taxon>
        <taxon>Cyanophyceae</taxon>
        <taxon>Oscillatoriophycideae</taxon>
        <taxon>Chroococcales</taxon>
        <taxon>Microcystaceae</taxon>
        <taxon>Microcystis</taxon>
    </lineage>
</organism>
<sequence length="61" mass="7063">MPSKFNSISKNYHTKSRRADLFDRRGNNPYCHHPALKQAEKGIREKFYLDRPAAGIPFDNG</sequence>
<feature type="compositionally biased region" description="Polar residues" evidence="1">
    <location>
        <begin position="1"/>
        <end position="11"/>
    </location>
</feature>
<dbReference type="AlphaFoldDB" id="A0A552HF16"/>
<feature type="region of interest" description="Disordered" evidence="1">
    <location>
        <begin position="1"/>
        <end position="26"/>
    </location>
</feature>
<reference evidence="2 3" key="1">
    <citation type="submission" date="2019-01" db="EMBL/GenBank/DDBJ databases">
        <title>Coherence of Microcystis species and biogeography revealed through population genomics.</title>
        <authorList>
            <person name="Perez-Carrascal O.M."/>
            <person name="Terrat Y."/>
            <person name="Giani A."/>
            <person name="Fortin N."/>
            <person name="Tromas N."/>
            <person name="Shapiro B.J."/>
        </authorList>
    </citation>
    <scope>NUCLEOTIDE SEQUENCE [LARGE SCALE GENOMIC DNA]</scope>
    <source>
        <strain evidence="2">Mv_BB_P_19951000_S68D</strain>
    </source>
</reference>
<dbReference type="Proteomes" id="UP000320674">
    <property type="component" value="Unassembled WGS sequence"/>
</dbReference>
<dbReference type="EMBL" id="SFAZ01000257">
    <property type="protein sequence ID" value="TRU69790.1"/>
    <property type="molecule type" value="Genomic_DNA"/>
</dbReference>
<feature type="compositionally biased region" description="Basic and acidic residues" evidence="1">
    <location>
        <begin position="17"/>
        <end position="26"/>
    </location>
</feature>
<evidence type="ECO:0000313" key="2">
    <source>
        <dbReference type="EMBL" id="TRU69790.1"/>
    </source>
</evidence>
<accession>A0A552HF16</accession>
<protein>
    <submittedName>
        <fullName evidence="2">Uncharacterized protein</fullName>
    </submittedName>
</protein>
<proteinExistence type="predicted"/>
<name>A0A552HF16_MICVR</name>
<gene>
    <name evidence="2" type="ORF">EWV77_18065</name>
</gene>
<evidence type="ECO:0000313" key="3">
    <source>
        <dbReference type="Proteomes" id="UP000320674"/>
    </source>
</evidence>